<evidence type="ECO:0000256" key="7">
    <source>
        <dbReference type="ARBA" id="ARBA00022801"/>
    </source>
</evidence>
<keyword evidence="5 14" id="KW-1003">Cell membrane</keyword>
<evidence type="ECO:0000256" key="3">
    <source>
        <dbReference type="ARBA" id="ARBA00012374"/>
    </source>
</evidence>
<dbReference type="GO" id="GO:0008360">
    <property type="term" value="P:regulation of cell shape"/>
    <property type="evidence" value="ECO:0007669"/>
    <property type="project" value="UniProtKB-KW"/>
</dbReference>
<evidence type="ECO:0000313" key="15">
    <source>
        <dbReference type="EMBL" id="MBB5037473.1"/>
    </source>
</evidence>
<dbReference type="PANTHER" id="PTHR30622">
    <property type="entry name" value="UNDECAPRENYL-DIPHOSPHATASE"/>
    <property type="match status" value="1"/>
</dbReference>
<evidence type="ECO:0000256" key="1">
    <source>
        <dbReference type="ARBA" id="ARBA00004651"/>
    </source>
</evidence>
<evidence type="ECO:0000256" key="5">
    <source>
        <dbReference type="ARBA" id="ARBA00022475"/>
    </source>
</evidence>
<evidence type="ECO:0000256" key="4">
    <source>
        <dbReference type="ARBA" id="ARBA00021581"/>
    </source>
</evidence>
<protein>
    <recommendedName>
        <fullName evidence="4 14">Undecaprenyl-diphosphatase</fullName>
        <ecNumber evidence="3 14">3.6.1.27</ecNumber>
    </recommendedName>
    <alternativeName>
        <fullName evidence="12 14">Bacitracin resistance protein</fullName>
    </alternativeName>
    <alternativeName>
        <fullName evidence="11 14">Undecaprenyl pyrophosphate phosphatase</fullName>
    </alternativeName>
</protein>
<dbReference type="EC" id="3.6.1.27" evidence="3 14"/>
<evidence type="ECO:0000256" key="2">
    <source>
        <dbReference type="ARBA" id="ARBA00010621"/>
    </source>
</evidence>
<keyword evidence="9 14" id="KW-0472">Membrane</keyword>
<evidence type="ECO:0000313" key="16">
    <source>
        <dbReference type="Proteomes" id="UP000534294"/>
    </source>
</evidence>
<keyword evidence="14" id="KW-0961">Cell wall biogenesis/degradation</keyword>
<evidence type="ECO:0000256" key="9">
    <source>
        <dbReference type="ARBA" id="ARBA00023136"/>
    </source>
</evidence>
<proteinExistence type="inferred from homology"/>
<accession>A0A7W8DPI5</accession>
<dbReference type="Proteomes" id="UP000534294">
    <property type="component" value="Unassembled WGS sequence"/>
</dbReference>
<organism evidence="15 16">
    <name type="scientific">Prosthecobacter dejongeii</name>
    <dbReference type="NCBI Taxonomy" id="48465"/>
    <lineage>
        <taxon>Bacteria</taxon>
        <taxon>Pseudomonadati</taxon>
        <taxon>Verrucomicrobiota</taxon>
        <taxon>Verrucomicrobiia</taxon>
        <taxon>Verrucomicrobiales</taxon>
        <taxon>Verrucomicrobiaceae</taxon>
        <taxon>Prosthecobacter</taxon>
    </lineage>
</organism>
<comment type="subcellular location">
    <subcellularLocation>
        <location evidence="1 14">Cell membrane</location>
        <topology evidence="1 14">Multi-pass membrane protein</topology>
    </subcellularLocation>
</comment>
<sequence>MPDWLSVILLGIIEGVTEFLPISSTGHLLIPQTLGWLPAKSDLFNVVIQSGAVLAVLAVFTQRVKQLAFSLGSPETRDYLAKLAAAFILTAAGGLVIKKLDVELPETVPPVAWATLIGGIIILWLERVYRGKAGTTEITWVVVAAVAAAQLLAAVFPGTSRSGASIMMAMAFGIARPAATEFSFLLGIPTLMAAGGLKIFSEIKDHGVGGEDWSMVALGTLVSALSAFVVVKWLIRFVQSHTFNSFAIYRILLGAGLLIYAATLNH</sequence>
<evidence type="ECO:0000256" key="12">
    <source>
        <dbReference type="ARBA" id="ARBA00032932"/>
    </source>
</evidence>
<dbReference type="GO" id="GO:0046677">
    <property type="term" value="P:response to antibiotic"/>
    <property type="evidence" value="ECO:0007669"/>
    <property type="project" value="UniProtKB-UniRule"/>
</dbReference>
<keyword evidence="14" id="KW-0133">Cell shape</keyword>
<feature type="transmembrane region" description="Helical" evidence="14">
    <location>
        <begin position="138"/>
        <end position="156"/>
    </location>
</feature>
<dbReference type="EMBL" id="JACHIF010000003">
    <property type="protein sequence ID" value="MBB5037473.1"/>
    <property type="molecule type" value="Genomic_DNA"/>
</dbReference>
<comment type="function">
    <text evidence="14">Catalyzes the dephosphorylation of undecaprenyl diphosphate (UPP). Confers resistance to bacitracin.</text>
</comment>
<dbReference type="GO" id="GO:0050380">
    <property type="term" value="F:undecaprenyl-diphosphatase activity"/>
    <property type="evidence" value="ECO:0007669"/>
    <property type="project" value="UniProtKB-UniRule"/>
</dbReference>
<dbReference type="HAMAP" id="MF_01006">
    <property type="entry name" value="Undec_diphosphatase"/>
    <property type="match status" value="1"/>
</dbReference>
<reference evidence="15 16" key="1">
    <citation type="submission" date="2020-08" db="EMBL/GenBank/DDBJ databases">
        <title>Genomic Encyclopedia of Type Strains, Phase IV (KMG-IV): sequencing the most valuable type-strain genomes for metagenomic binning, comparative biology and taxonomic classification.</title>
        <authorList>
            <person name="Goeker M."/>
        </authorList>
    </citation>
    <scope>NUCLEOTIDE SEQUENCE [LARGE SCALE GENOMIC DNA]</scope>
    <source>
        <strain evidence="15 16">DSM 12251</strain>
    </source>
</reference>
<gene>
    <name evidence="14" type="primary">uppP</name>
    <name evidence="15" type="ORF">HNQ64_001722</name>
</gene>
<dbReference type="AlphaFoldDB" id="A0A7W8DPI5"/>
<comment type="similarity">
    <text evidence="2 14">Belongs to the UppP family.</text>
</comment>
<comment type="miscellaneous">
    <text evidence="14">Bacitracin is thought to be involved in the inhibition of peptidoglycan synthesis by sequestering undecaprenyl diphosphate, thereby reducing the pool of lipid carrier available.</text>
</comment>
<comment type="caution">
    <text evidence="15">The sequence shown here is derived from an EMBL/GenBank/DDBJ whole genome shotgun (WGS) entry which is preliminary data.</text>
</comment>
<keyword evidence="10 14" id="KW-0046">Antibiotic resistance</keyword>
<dbReference type="GO" id="GO:0009252">
    <property type="term" value="P:peptidoglycan biosynthetic process"/>
    <property type="evidence" value="ECO:0007669"/>
    <property type="project" value="UniProtKB-KW"/>
</dbReference>
<dbReference type="Pfam" id="PF02673">
    <property type="entry name" value="BacA"/>
    <property type="match status" value="1"/>
</dbReference>
<evidence type="ECO:0000256" key="8">
    <source>
        <dbReference type="ARBA" id="ARBA00022989"/>
    </source>
</evidence>
<keyword evidence="8 14" id="KW-1133">Transmembrane helix</keyword>
<feature type="transmembrane region" description="Helical" evidence="14">
    <location>
        <begin position="213"/>
        <end position="235"/>
    </location>
</feature>
<keyword evidence="6 14" id="KW-0812">Transmembrane</keyword>
<keyword evidence="7 14" id="KW-0378">Hydrolase</keyword>
<evidence type="ECO:0000256" key="11">
    <source>
        <dbReference type="ARBA" id="ARBA00032707"/>
    </source>
</evidence>
<evidence type="ECO:0000256" key="10">
    <source>
        <dbReference type="ARBA" id="ARBA00023251"/>
    </source>
</evidence>
<dbReference type="GO" id="GO:0005886">
    <property type="term" value="C:plasma membrane"/>
    <property type="evidence" value="ECO:0007669"/>
    <property type="project" value="UniProtKB-SubCell"/>
</dbReference>
<dbReference type="GO" id="GO:0071555">
    <property type="term" value="P:cell wall organization"/>
    <property type="evidence" value="ECO:0007669"/>
    <property type="project" value="UniProtKB-KW"/>
</dbReference>
<dbReference type="RefSeq" id="WP_184207422.1">
    <property type="nucleotide sequence ID" value="NZ_JACHIF010000003.1"/>
</dbReference>
<keyword evidence="16" id="KW-1185">Reference proteome</keyword>
<dbReference type="InterPro" id="IPR003824">
    <property type="entry name" value="UppP"/>
</dbReference>
<evidence type="ECO:0000256" key="14">
    <source>
        <dbReference type="HAMAP-Rule" id="MF_01006"/>
    </source>
</evidence>
<comment type="catalytic activity">
    <reaction evidence="13 14">
        <text>di-trans,octa-cis-undecaprenyl diphosphate + H2O = di-trans,octa-cis-undecaprenyl phosphate + phosphate + H(+)</text>
        <dbReference type="Rhea" id="RHEA:28094"/>
        <dbReference type="ChEBI" id="CHEBI:15377"/>
        <dbReference type="ChEBI" id="CHEBI:15378"/>
        <dbReference type="ChEBI" id="CHEBI:43474"/>
        <dbReference type="ChEBI" id="CHEBI:58405"/>
        <dbReference type="ChEBI" id="CHEBI:60392"/>
        <dbReference type="EC" id="3.6.1.27"/>
    </reaction>
</comment>
<evidence type="ECO:0000256" key="6">
    <source>
        <dbReference type="ARBA" id="ARBA00022692"/>
    </source>
</evidence>
<feature type="transmembrane region" description="Helical" evidence="14">
    <location>
        <begin position="43"/>
        <end position="60"/>
    </location>
</feature>
<name>A0A7W8DPI5_9BACT</name>
<keyword evidence="14" id="KW-0573">Peptidoglycan synthesis</keyword>
<dbReference type="PANTHER" id="PTHR30622:SF3">
    <property type="entry name" value="UNDECAPRENYL-DIPHOSPHATASE"/>
    <property type="match status" value="1"/>
</dbReference>
<feature type="transmembrane region" description="Helical" evidence="14">
    <location>
        <begin position="109"/>
        <end position="126"/>
    </location>
</feature>
<feature type="transmembrane region" description="Helical" evidence="14">
    <location>
        <begin position="80"/>
        <end position="97"/>
    </location>
</feature>
<feature type="transmembrane region" description="Helical" evidence="14">
    <location>
        <begin position="247"/>
        <end position="264"/>
    </location>
</feature>
<evidence type="ECO:0000256" key="13">
    <source>
        <dbReference type="ARBA" id="ARBA00047594"/>
    </source>
</evidence>